<dbReference type="RefSeq" id="XP_042995116.1">
    <property type="nucleotide sequence ID" value="XM_043139182.1"/>
</dbReference>
<gene>
    <name evidence="1" type="ORF">UV8b_01684</name>
</gene>
<sequence>MGLVFSYLAYYQVGLGLAPANSQQPTGQGFIPIIPISSLVIALIYSTPLSVPQGVPTPQPKHYARLCQNHSSIDWSCAPATHSSRWAVICKSHLES</sequence>
<accession>A0A8E5HLF7</accession>
<dbReference type="KEGG" id="uvi:66062462"/>
<evidence type="ECO:0000313" key="2">
    <source>
        <dbReference type="Proteomes" id="UP000027002"/>
    </source>
</evidence>
<reference evidence="1" key="1">
    <citation type="submission" date="2020-03" db="EMBL/GenBank/DDBJ databases">
        <title>A mixture of massive structural variations and highly conserved coding sequences in Ustilaginoidea virens genome.</title>
        <authorList>
            <person name="Zhang K."/>
            <person name="Zhao Z."/>
            <person name="Zhang Z."/>
            <person name="Li Y."/>
            <person name="Hsiang T."/>
            <person name="Sun W."/>
        </authorList>
    </citation>
    <scope>NUCLEOTIDE SEQUENCE</scope>
    <source>
        <strain evidence="1">UV-8b</strain>
    </source>
</reference>
<keyword evidence="2" id="KW-1185">Reference proteome</keyword>
<proteinExistence type="predicted"/>
<evidence type="ECO:0000313" key="1">
    <source>
        <dbReference type="EMBL" id="QUC17443.1"/>
    </source>
</evidence>
<protein>
    <submittedName>
        <fullName evidence="1">Uncharacterized protein</fullName>
    </submittedName>
</protein>
<dbReference type="Proteomes" id="UP000027002">
    <property type="component" value="Chromosome 1"/>
</dbReference>
<organism evidence="1 2">
    <name type="scientific">Ustilaginoidea virens</name>
    <name type="common">Rice false smut fungus</name>
    <name type="synonym">Villosiclava virens</name>
    <dbReference type="NCBI Taxonomy" id="1159556"/>
    <lineage>
        <taxon>Eukaryota</taxon>
        <taxon>Fungi</taxon>
        <taxon>Dikarya</taxon>
        <taxon>Ascomycota</taxon>
        <taxon>Pezizomycotina</taxon>
        <taxon>Sordariomycetes</taxon>
        <taxon>Hypocreomycetidae</taxon>
        <taxon>Hypocreales</taxon>
        <taxon>Clavicipitaceae</taxon>
        <taxon>Ustilaginoidea</taxon>
    </lineage>
</organism>
<dbReference type="EMBL" id="CP072753">
    <property type="protein sequence ID" value="QUC17443.1"/>
    <property type="molecule type" value="Genomic_DNA"/>
</dbReference>
<name>A0A8E5HLF7_USTVR</name>
<dbReference type="AlphaFoldDB" id="A0A8E5HLF7"/>
<dbReference type="GeneID" id="66062462"/>